<comment type="similarity">
    <text evidence="8">Belongs to the PpiD chaperone family.</text>
</comment>
<organism evidence="14 15">
    <name type="scientific">Leptobacterium flavescens</name>
    <dbReference type="NCBI Taxonomy" id="472055"/>
    <lineage>
        <taxon>Bacteria</taxon>
        <taxon>Pseudomonadati</taxon>
        <taxon>Bacteroidota</taxon>
        <taxon>Flavobacteriia</taxon>
        <taxon>Flavobacteriales</taxon>
        <taxon>Flavobacteriaceae</taxon>
        <taxon>Leptobacterium</taxon>
    </lineage>
</organism>
<gene>
    <name evidence="14" type="ORF">GWK08_15100</name>
</gene>
<keyword evidence="15" id="KW-1185">Reference proteome</keyword>
<dbReference type="Proteomes" id="UP000468581">
    <property type="component" value="Unassembled WGS sequence"/>
</dbReference>
<dbReference type="InterPro" id="IPR046357">
    <property type="entry name" value="PPIase_dom_sf"/>
</dbReference>
<evidence type="ECO:0000313" key="14">
    <source>
        <dbReference type="EMBL" id="NER14782.1"/>
    </source>
</evidence>
<dbReference type="GO" id="GO:0003755">
    <property type="term" value="F:peptidyl-prolyl cis-trans isomerase activity"/>
    <property type="evidence" value="ECO:0007669"/>
    <property type="project" value="UniProtKB-KW"/>
</dbReference>
<dbReference type="InterPro" id="IPR000297">
    <property type="entry name" value="PPIase_PpiC"/>
</dbReference>
<dbReference type="SUPFAM" id="SSF54534">
    <property type="entry name" value="FKBP-like"/>
    <property type="match status" value="1"/>
</dbReference>
<accession>A0A6P0UQJ1</accession>
<dbReference type="AlphaFoldDB" id="A0A6P0UQJ1"/>
<keyword evidence="11 14" id="KW-0413">Isomerase</keyword>
<dbReference type="EMBL" id="JAABOO010000003">
    <property type="protein sequence ID" value="NER14782.1"/>
    <property type="molecule type" value="Genomic_DNA"/>
</dbReference>
<evidence type="ECO:0000256" key="2">
    <source>
        <dbReference type="ARBA" id="ARBA00022475"/>
    </source>
</evidence>
<evidence type="ECO:0000256" key="3">
    <source>
        <dbReference type="ARBA" id="ARBA00022519"/>
    </source>
</evidence>
<evidence type="ECO:0000256" key="1">
    <source>
        <dbReference type="ARBA" id="ARBA00004382"/>
    </source>
</evidence>
<keyword evidence="3" id="KW-0997">Cell inner membrane</keyword>
<dbReference type="SUPFAM" id="SSF109998">
    <property type="entry name" value="Triger factor/SurA peptide-binding domain-like"/>
    <property type="match status" value="1"/>
</dbReference>
<reference evidence="14 15" key="1">
    <citation type="submission" date="2020-01" db="EMBL/GenBank/DDBJ databases">
        <title>Leptobacterium flavescens.</title>
        <authorList>
            <person name="Wang G."/>
        </authorList>
    </citation>
    <scope>NUCLEOTIDE SEQUENCE [LARGE SCALE GENOMIC DNA]</scope>
    <source>
        <strain evidence="14 15">KCTC 22160</strain>
    </source>
</reference>
<dbReference type="InterPro" id="IPR052029">
    <property type="entry name" value="PpiD_chaperone"/>
</dbReference>
<dbReference type="Pfam" id="PF13616">
    <property type="entry name" value="Rotamase_3"/>
    <property type="match status" value="1"/>
</dbReference>
<evidence type="ECO:0000256" key="6">
    <source>
        <dbReference type="ARBA" id="ARBA00023136"/>
    </source>
</evidence>
<proteinExistence type="inferred from homology"/>
<evidence type="ECO:0000256" key="11">
    <source>
        <dbReference type="PROSITE-ProRule" id="PRU00278"/>
    </source>
</evidence>
<evidence type="ECO:0000256" key="8">
    <source>
        <dbReference type="ARBA" id="ARBA00038408"/>
    </source>
</evidence>
<feature type="domain" description="PpiC" evidence="13">
    <location>
        <begin position="345"/>
        <end position="456"/>
    </location>
</feature>
<comment type="subcellular location">
    <subcellularLocation>
        <location evidence="1">Cell inner membrane</location>
        <topology evidence="1">Single-pass type II membrane protein</topology>
        <orientation evidence="1">Periplasmic side</orientation>
    </subcellularLocation>
</comment>
<evidence type="ECO:0000256" key="4">
    <source>
        <dbReference type="ARBA" id="ARBA00022692"/>
    </source>
</evidence>
<dbReference type="GO" id="GO:0005886">
    <property type="term" value="C:plasma membrane"/>
    <property type="evidence" value="ECO:0007669"/>
    <property type="project" value="UniProtKB-SubCell"/>
</dbReference>
<sequence>MAILEKIRKRSLFLILVIGLALFAFVISDLFRNGGFESTKSIVGEVNGESISRDEFIQEVERTSRAYGPSASTIQVVNQVWNRELRNTLLSQQYEELGLSIEKDQIINVVKANPSYASDPTFQNASGVFDEGRFIEFIADLKANNPIAFEQWKQQEQSLVDAAKEQMYFNLIKAGVGATAKEGELNYKLENDKVDIKYVRVPYSSIPDSTVTVSKKDIQSYINDHKDLYEEDASRSIEYVFFEEKPSLEDDQEVLGIVNKLRDKSVEFRDGKNDTIAGLSTTTDVEAFVNEHSDTKYLDKYLFRAQLPVAEADTLLNSEVGYVYGPYKDGEAYKMSRVVAKARIPDSVQSSHILVRFSGALGAGTDVTKTEEEARKSIDSILRLVRNDKEKFAEVADSINPDGTKGRGGDLGWFLYSQITDDTFDRDFSDYLYFNNKGDIDVVKTKFGFHIIRIDDQAAFSDAVKLATIEREVEPSEKTINDLFTTTTKFEIDATSKDFAEAASEKNYVLRPVNKVRALDENLPGLGAQRGIVQWAFSKEAKVGDVRRFNLTNGYAVVRLTGKSKKGVLSAEEASARVLPIIRRHKKAEMIMSKSNATTLEDFAAANGTSVSAASSLDMKSSTIAGAGREPKVIGAAFGLQEGATSSLIEGENGVFMVQVTKKTDAASLDSYSVYLLRQKTDNRNRVNNSVFNALRKSAEIEDNRADFY</sequence>
<evidence type="ECO:0000256" key="5">
    <source>
        <dbReference type="ARBA" id="ARBA00022989"/>
    </source>
</evidence>
<keyword evidence="2" id="KW-1003">Cell membrane</keyword>
<dbReference type="PANTHER" id="PTHR47529:SF1">
    <property type="entry name" value="PERIPLASMIC CHAPERONE PPID"/>
    <property type="match status" value="1"/>
</dbReference>
<dbReference type="Gene3D" id="3.10.50.40">
    <property type="match status" value="1"/>
</dbReference>
<keyword evidence="11" id="KW-0697">Rotamase</keyword>
<evidence type="ECO:0000256" key="12">
    <source>
        <dbReference type="SAM" id="Phobius"/>
    </source>
</evidence>
<dbReference type="Pfam" id="PF13623">
    <property type="entry name" value="SurA_N_2"/>
    <property type="match status" value="1"/>
</dbReference>
<dbReference type="RefSeq" id="WP_163608062.1">
    <property type="nucleotide sequence ID" value="NZ_JAABOO010000003.1"/>
</dbReference>
<evidence type="ECO:0000259" key="13">
    <source>
        <dbReference type="PROSITE" id="PS50198"/>
    </source>
</evidence>
<dbReference type="PANTHER" id="PTHR47529">
    <property type="entry name" value="PEPTIDYL-PROLYL CIS-TRANS ISOMERASE D"/>
    <property type="match status" value="1"/>
</dbReference>
<keyword evidence="6 12" id="KW-0472">Membrane</keyword>
<evidence type="ECO:0000256" key="7">
    <source>
        <dbReference type="ARBA" id="ARBA00023186"/>
    </source>
</evidence>
<evidence type="ECO:0000256" key="10">
    <source>
        <dbReference type="ARBA" id="ARBA00042775"/>
    </source>
</evidence>
<evidence type="ECO:0000313" key="15">
    <source>
        <dbReference type="Proteomes" id="UP000468581"/>
    </source>
</evidence>
<comment type="caution">
    <text evidence="14">The sequence shown here is derived from an EMBL/GenBank/DDBJ whole genome shotgun (WGS) entry which is preliminary data.</text>
</comment>
<keyword evidence="5 12" id="KW-1133">Transmembrane helix</keyword>
<protein>
    <recommendedName>
        <fullName evidence="9">Periplasmic chaperone PpiD</fullName>
    </recommendedName>
    <alternativeName>
        <fullName evidence="10">Periplasmic folding chaperone</fullName>
    </alternativeName>
</protein>
<evidence type="ECO:0000256" key="9">
    <source>
        <dbReference type="ARBA" id="ARBA00040743"/>
    </source>
</evidence>
<dbReference type="InterPro" id="IPR027304">
    <property type="entry name" value="Trigger_fact/SurA_dom_sf"/>
</dbReference>
<name>A0A6P0UQJ1_9FLAO</name>
<feature type="transmembrane region" description="Helical" evidence="12">
    <location>
        <begin position="12"/>
        <end position="31"/>
    </location>
</feature>
<dbReference type="PROSITE" id="PS50198">
    <property type="entry name" value="PPIC_PPIASE_2"/>
    <property type="match status" value="1"/>
</dbReference>
<keyword evidence="7" id="KW-0143">Chaperone</keyword>
<keyword evidence="4 12" id="KW-0812">Transmembrane</keyword>